<dbReference type="OrthoDB" id="10265489at2759"/>
<dbReference type="GO" id="GO:0030125">
    <property type="term" value="C:clathrin vesicle coat"/>
    <property type="evidence" value="ECO:0007669"/>
    <property type="project" value="TreeGrafter"/>
</dbReference>
<organism evidence="3 4">
    <name type="scientific">Ambispora leptoticha</name>
    <dbReference type="NCBI Taxonomy" id="144679"/>
    <lineage>
        <taxon>Eukaryota</taxon>
        <taxon>Fungi</taxon>
        <taxon>Fungi incertae sedis</taxon>
        <taxon>Mucoromycota</taxon>
        <taxon>Glomeromycotina</taxon>
        <taxon>Glomeromycetes</taxon>
        <taxon>Archaeosporales</taxon>
        <taxon>Ambisporaceae</taxon>
        <taxon>Ambispora</taxon>
    </lineage>
</organism>
<evidence type="ECO:0000313" key="4">
    <source>
        <dbReference type="Proteomes" id="UP000789508"/>
    </source>
</evidence>
<evidence type="ECO:0000256" key="1">
    <source>
        <dbReference type="SAM" id="MobiDB-lite"/>
    </source>
</evidence>
<feature type="region of interest" description="Disordered" evidence="1">
    <location>
        <begin position="47"/>
        <end position="87"/>
    </location>
</feature>
<comment type="caution">
    <text evidence="3">The sequence shown here is derived from an EMBL/GenBank/DDBJ whole genome shotgun (WGS) entry which is preliminary data.</text>
</comment>
<feature type="domain" description="NECAP PHear" evidence="2">
    <location>
        <begin position="1"/>
        <end position="48"/>
    </location>
</feature>
<dbReference type="GO" id="GO:0006897">
    <property type="term" value="P:endocytosis"/>
    <property type="evidence" value="ECO:0007669"/>
    <property type="project" value="InterPro"/>
</dbReference>
<sequence length="119" mass="13104">AFDFQVALQDHIKHVRAEKEASLQAEKAALEPKKDYSLKEGQTISIVIGNHHHTSKTTRPQNESNESSADVPLLPPPPSTSSIKQQQRIMKSFATVANSSQNQILSENNDFGGFVDSFS</sequence>
<proteinExistence type="predicted"/>
<accession>A0A9N9EW56</accession>
<evidence type="ECO:0000259" key="2">
    <source>
        <dbReference type="Pfam" id="PF07933"/>
    </source>
</evidence>
<feature type="compositionally biased region" description="Polar residues" evidence="1">
    <location>
        <begin position="57"/>
        <end position="68"/>
    </location>
</feature>
<dbReference type="PANTHER" id="PTHR12847:SF9">
    <property type="entry name" value="NECAP-LIKE PROTEIN CG9132"/>
    <property type="match status" value="1"/>
</dbReference>
<evidence type="ECO:0000313" key="3">
    <source>
        <dbReference type="EMBL" id="CAG8694820.1"/>
    </source>
</evidence>
<dbReference type="AlphaFoldDB" id="A0A9N9EW56"/>
<dbReference type="InterPro" id="IPR012466">
    <property type="entry name" value="NECAP_PHear"/>
</dbReference>
<dbReference type="PANTHER" id="PTHR12847">
    <property type="entry name" value="ATP-BINDING CASSETTE ABC TRANSPORTER-RELATED"/>
    <property type="match status" value="1"/>
</dbReference>
<dbReference type="Pfam" id="PF07933">
    <property type="entry name" value="DUF1681"/>
    <property type="match status" value="1"/>
</dbReference>
<protein>
    <submittedName>
        <fullName evidence="3">14505_t:CDS:1</fullName>
    </submittedName>
</protein>
<keyword evidence="4" id="KW-1185">Reference proteome</keyword>
<dbReference type="EMBL" id="CAJVPS010017732">
    <property type="protein sequence ID" value="CAG8694820.1"/>
    <property type="molecule type" value="Genomic_DNA"/>
</dbReference>
<dbReference type="Proteomes" id="UP000789508">
    <property type="component" value="Unassembled WGS sequence"/>
</dbReference>
<feature type="non-terminal residue" evidence="3">
    <location>
        <position position="1"/>
    </location>
</feature>
<reference evidence="3" key="1">
    <citation type="submission" date="2021-06" db="EMBL/GenBank/DDBJ databases">
        <authorList>
            <person name="Kallberg Y."/>
            <person name="Tangrot J."/>
            <person name="Rosling A."/>
        </authorList>
    </citation>
    <scope>NUCLEOTIDE SEQUENCE</scope>
    <source>
        <strain evidence="3">FL130A</strain>
    </source>
</reference>
<name>A0A9N9EW56_9GLOM</name>
<gene>
    <name evidence="3" type="ORF">ALEPTO_LOCUS11341</name>
</gene>